<gene>
    <name evidence="2" type="ORF">SG35_029825</name>
</gene>
<feature type="chain" id="PRO_5042155245" description="Metallo-beta-lactamase domain-containing protein" evidence="1">
    <location>
        <begin position="30"/>
        <end position="484"/>
    </location>
</feature>
<feature type="signal peptide" evidence="1">
    <location>
        <begin position="1"/>
        <end position="29"/>
    </location>
</feature>
<keyword evidence="3" id="KW-1185">Reference proteome</keyword>
<dbReference type="Gene3D" id="3.60.15.10">
    <property type="entry name" value="Ribonuclease Z/Hydroxyacylglutathione hydrolase-like"/>
    <property type="match status" value="1"/>
</dbReference>
<evidence type="ECO:0000256" key="1">
    <source>
        <dbReference type="SAM" id="SignalP"/>
    </source>
</evidence>
<protein>
    <recommendedName>
        <fullName evidence="4">Metallo-beta-lactamase domain-containing protein</fullName>
    </recommendedName>
</protein>
<dbReference type="InterPro" id="IPR036866">
    <property type="entry name" value="RibonucZ/Hydroxyglut_hydro"/>
</dbReference>
<reference evidence="2 3" key="1">
    <citation type="journal article" date="2015" name="Genome Announc.">
        <title>Draft Genome Sequences of Marine Isolates of Thalassomonas viridans and Thalassomonas actiniarum.</title>
        <authorList>
            <person name="Olonade I."/>
            <person name="van Zyl L.J."/>
            <person name="Trindade M."/>
        </authorList>
    </citation>
    <scope>NUCLEOTIDE SEQUENCE [LARGE SCALE GENOMIC DNA]</scope>
    <source>
        <strain evidence="2 3">A5K-106</strain>
    </source>
</reference>
<name>A0AAE9YWT0_9GAMM</name>
<evidence type="ECO:0008006" key="4">
    <source>
        <dbReference type="Google" id="ProtNLM"/>
    </source>
</evidence>
<proteinExistence type="predicted"/>
<dbReference type="KEGG" id="tact:SG35_029825"/>
<dbReference type="SUPFAM" id="SSF56281">
    <property type="entry name" value="Metallo-hydrolase/oxidoreductase"/>
    <property type="match status" value="1"/>
</dbReference>
<reference evidence="2 3" key="2">
    <citation type="journal article" date="2022" name="Mar. Drugs">
        <title>Bioassay-Guided Fractionation Leads to the Detection of Cholic Acid Generated by the Rare Thalassomonas sp.</title>
        <authorList>
            <person name="Pheiffer F."/>
            <person name="Schneider Y.K."/>
            <person name="Hansen E.H."/>
            <person name="Andersen J.H."/>
            <person name="Isaksson J."/>
            <person name="Busche T."/>
            <person name="R C."/>
            <person name="Kalinowski J."/>
            <person name="Zyl L.V."/>
            <person name="Trindade M."/>
        </authorList>
    </citation>
    <scope>NUCLEOTIDE SEQUENCE [LARGE SCALE GENOMIC DNA]</scope>
    <source>
        <strain evidence="2 3">A5K-106</strain>
    </source>
</reference>
<evidence type="ECO:0000313" key="3">
    <source>
        <dbReference type="Proteomes" id="UP000032568"/>
    </source>
</evidence>
<sequence>MKVNLTRYSRTFAFACMTLFTITIPTALAEEAEEFVAKLKTHYQKTLSIKAFALNQHFTNKQYRDLNYWDYKTPNVYMSVRSAEVDLARKHFYDNDVLYYAGGRLYDRVKMQNDTQSFFYERSATIIGKASLSRGMDYFDMFKNHIVMNFDFLAVRPLFEEANIEENMTLHQDSISGNTTLTHKISDDNVIDYKFSHNPLQLVSINKGGQSGVFVYSDYQTTRGLTYARTIHKYFEGTTEPTYITFNDHFEIIDRVDPGKLQVPEGYDSKIPKWDGVLVSKEIAQDLYLVTDASAYQNSLFKVNGDKIAVYGATEDSDLAEKTIKLILDLFPNKKITSVYVTHPHGDQIDGLKVFVDQGIEILADEYSISAIKAYPRFADDIARFKFQTIEHEQIIDGAHFYVLENMHSKRQSFAYFKDSGIIFQADFLHIPYDNSIAKVVPSYTKTFIDFVRSKQLKVKRIVAFNRNNNISVEVMNKTYDVNM</sequence>
<dbReference type="EMBL" id="CP059736">
    <property type="protein sequence ID" value="WDE02605.1"/>
    <property type="molecule type" value="Genomic_DNA"/>
</dbReference>
<dbReference type="RefSeq" id="WP_044835589.1">
    <property type="nucleotide sequence ID" value="NZ_CP059736.1"/>
</dbReference>
<keyword evidence="1" id="KW-0732">Signal</keyword>
<dbReference type="AlphaFoldDB" id="A0AAE9YWT0"/>
<accession>A0AAE9YWT0</accession>
<evidence type="ECO:0000313" key="2">
    <source>
        <dbReference type="EMBL" id="WDE02605.1"/>
    </source>
</evidence>
<dbReference type="Proteomes" id="UP000032568">
    <property type="component" value="Chromosome pTact"/>
</dbReference>
<organism evidence="2 3">
    <name type="scientific">Thalassomonas actiniarum</name>
    <dbReference type="NCBI Taxonomy" id="485447"/>
    <lineage>
        <taxon>Bacteria</taxon>
        <taxon>Pseudomonadati</taxon>
        <taxon>Pseudomonadota</taxon>
        <taxon>Gammaproteobacteria</taxon>
        <taxon>Alteromonadales</taxon>
        <taxon>Colwelliaceae</taxon>
        <taxon>Thalassomonas</taxon>
    </lineage>
</organism>